<dbReference type="SUPFAM" id="SSF103473">
    <property type="entry name" value="MFS general substrate transporter"/>
    <property type="match status" value="1"/>
</dbReference>
<feature type="transmembrane region" description="Helical" evidence="4">
    <location>
        <begin position="182"/>
        <end position="200"/>
    </location>
</feature>
<dbReference type="Gene3D" id="1.20.1250.20">
    <property type="entry name" value="MFS general substrate transporter like domains"/>
    <property type="match status" value="2"/>
</dbReference>
<dbReference type="OrthoDB" id="5667at2759"/>
<keyword evidence="4" id="KW-0472">Membrane</keyword>
<protein>
    <recommendedName>
        <fullName evidence="5">Major facilitator superfamily (MFS) profile domain-containing protein</fullName>
    </recommendedName>
</protein>
<feature type="transmembrane region" description="Helical" evidence="4">
    <location>
        <begin position="401"/>
        <end position="420"/>
    </location>
</feature>
<dbReference type="GO" id="GO:0016020">
    <property type="term" value="C:membrane"/>
    <property type="evidence" value="ECO:0007669"/>
    <property type="project" value="UniProtKB-SubCell"/>
</dbReference>
<feature type="domain" description="Major facilitator superfamily (MFS) profile" evidence="5">
    <location>
        <begin position="112"/>
        <end position="519"/>
    </location>
</feature>
<keyword evidence="4" id="KW-1133">Transmembrane helix</keyword>
<feature type="compositionally biased region" description="Polar residues" evidence="3">
    <location>
        <begin position="72"/>
        <end position="89"/>
    </location>
</feature>
<reference evidence="6 7" key="1">
    <citation type="submission" date="2017-06" db="EMBL/GenBank/DDBJ databases">
        <title>Ant-infecting Ophiocordyceps genomes reveal a high diversity of potential behavioral manipulation genes and a possible major role for enterotoxins.</title>
        <authorList>
            <person name="De Bekker C."/>
            <person name="Evans H.C."/>
            <person name="Brachmann A."/>
            <person name="Hughes D.P."/>
        </authorList>
    </citation>
    <scope>NUCLEOTIDE SEQUENCE [LARGE SCALE GENOMIC DNA]</scope>
    <source>
        <strain evidence="6 7">Map64</strain>
    </source>
</reference>
<evidence type="ECO:0000256" key="4">
    <source>
        <dbReference type="SAM" id="Phobius"/>
    </source>
</evidence>
<evidence type="ECO:0000313" key="6">
    <source>
        <dbReference type="EMBL" id="PHH61413.1"/>
    </source>
</evidence>
<feature type="transmembrane region" description="Helical" evidence="4">
    <location>
        <begin position="488"/>
        <end position="511"/>
    </location>
</feature>
<evidence type="ECO:0000259" key="5">
    <source>
        <dbReference type="PROSITE" id="PS50850"/>
    </source>
</evidence>
<name>A0A2C5Y182_9HYPO</name>
<organism evidence="6 7">
    <name type="scientific">Ophiocordyceps australis</name>
    <dbReference type="NCBI Taxonomy" id="1399860"/>
    <lineage>
        <taxon>Eukaryota</taxon>
        <taxon>Fungi</taxon>
        <taxon>Dikarya</taxon>
        <taxon>Ascomycota</taxon>
        <taxon>Pezizomycotina</taxon>
        <taxon>Sordariomycetes</taxon>
        <taxon>Hypocreomycetidae</taxon>
        <taxon>Hypocreales</taxon>
        <taxon>Ophiocordycipitaceae</taxon>
        <taxon>Ophiocordyceps</taxon>
    </lineage>
</organism>
<dbReference type="InterPro" id="IPR020846">
    <property type="entry name" value="MFS_dom"/>
</dbReference>
<keyword evidence="4" id="KW-0812">Transmembrane</keyword>
<dbReference type="EMBL" id="NJET01000104">
    <property type="protein sequence ID" value="PHH61413.1"/>
    <property type="molecule type" value="Genomic_DNA"/>
</dbReference>
<feature type="transmembrane region" description="Helical" evidence="4">
    <location>
        <begin position="328"/>
        <end position="357"/>
    </location>
</feature>
<comment type="subcellular location">
    <subcellularLocation>
        <location evidence="1">Membrane</location>
        <topology evidence="1">Multi-pass membrane protein</topology>
    </subcellularLocation>
</comment>
<evidence type="ECO:0000313" key="7">
    <source>
        <dbReference type="Proteomes" id="UP000226192"/>
    </source>
</evidence>
<dbReference type="InterPro" id="IPR050327">
    <property type="entry name" value="Proton-linked_MCT"/>
</dbReference>
<dbReference type="GO" id="GO:0022857">
    <property type="term" value="F:transmembrane transporter activity"/>
    <property type="evidence" value="ECO:0007669"/>
    <property type="project" value="InterPro"/>
</dbReference>
<dbReference type="PANTHER" id="PTHR11360">
    <property type="entry name" value="MONOCARBOXYLATE TRANSPORTER"/>
    <property type="match status" value="1"/>
</dbReference>
<feature type="transmembrane region" description="Helical" evidence="4">
    <location>
        <begin position="287"/>
        <end position="307"/>
    </location>
</feature>
<accession>A0A2C5Y182</accession>
<dbReference type="Pfam" id="PF07690">
    <property type="entry name" value="MFS_1"/>
    <property type="match status" value="1"/>
</dbReference>
<feature type="transmembrane region" description="Helical" evidence="4">
    <location>
        <begin position="220"/>
        <end position="249"/>
    </location>
</feature>
<evidence type="ECO:0000256" key="2">
    <source>
        <dbReference type="ARBA" id="ARBA00006727"/>
    </source>
</evidence>
<feature type="transmembrane region" description="Helical" evidence="4">
    <location>
        <begin position="426"/>
        <end position="450"/>
    </location>
</feature>
<dbReference type="PROSITE" id="PS50850">
    <property type="entry name" value="MFS"/>
    <property type="match status" value="1"/>
</dbReference>
<evidence type="ECO:0000256" key="3">
    <source>
        <dbReference type="SAM" id="MobiDB-lite"/>
    </source>
</evidence>
<feature type="transmembrane region" description="Helical" evidence="4">
    <location>
        <begin position="112"/>
        <end position="134"/>
    </location>
</feature>
<feature type="transmembrane region" description="Helical" evidence="4">
    <location>
        <begin position="154"/>
        <end position="175"/>
    </location>
</feature>
<dbReference type="PANTHER" id="PTHR11360:SF230">
    <property type="entry name" value="MONOCARBOXYLATE TRANSPORTER, PUTATIVE (AFU_ORTHOLOGUE AFUA_2G12790)-RELATED"/>
    <property type="match status" value="1"/>
</dbReference>
<feature type="region of interest" description="Disordered" evidence="3">
    <location>
        <begin position="1"/>
        <end position="97"/>
    </location>
</feature>
<dbReference type="AlphaFoldDB" id="A0A2C5Y182"/>
<gene>
    <name evidence="6" type="ORF">CDD81_384</name>
</gene>
<dbReference type="InterPro" id="IPR036259">
    <property type="entry name" value="MFS_trans_sf"/>
</dbReference>
<feature type="transmembrane region" description="Helical" evidence="4">
    <location>
        <begin position="462"/>
        <end position="482"/>
    </location>
</feature>
<keyword evidence="7" id="KW-1185">Reference proteome</keyword>
<proteinExistence type="inferred from homology"/>
<comment type="caution">
    <text evidence="6">The sequence shown here is derived from an EMBL/GenBank/DDBJ whole genome shotgun (WGS) entry which is preliminary data.</text>
</comment>
<evidence type="ECO:0000256" key="1">
    <source>
        <dbReference type="ARBA" id="ARBA00004141"/>
    </source>
</evidence>
<feature type="transmembrane region" description="Helical" evidence="4">
    <location>
        <begin position="256"/>
        <end position="275"/>
    </location>
</feature>
<feature type="transmembrane region" description="Helical" evidence="4">
    <location>
        <begin position="369"/>
        <end position="389"/>
    </location>
</feature>
<dbReference type="Proteomes" id="UP000226192">
    <property type="component" value="Unassembled WGS sequence"/>
</dbReference>
<sequence length="536" mass="57416">MDNSTQPNSHHGLEEAPADKDDDDDDGGRRGQGGGSSDDANKPAPTTLIRPTEESCSSPSTSSSTLSLPANGFTSSAEDSDTAMSQGLSASEDAQCDLPLPPVTIPDGGIRAWLTVIGSTCALTATFGIINSIGTFQTYLDSHQLRSFQSRDVGWIPAVNILLCFVLGVQSGPLFDRHGPRLLLIGGSILFLAGLVGMSFTHCSEPRDMCKTGAESATVYAILMVTWGLLCGVASAIVTTTSLAVVAHWFDAKRGLAVGIAYAGSSIGGVIFPLLMRATLDKLGWNWSVRIVLLIVFVLLLLANLFIRGRTKELNAGKKHRKMKVIDFACFADARFVWATLGVGMFEFVVSAALGVLPTWAKARGFDDSTAFAVLAVYNAGSFFGRIVAGGVSDYIGRLNTTISTLVLAVAIVCGLWLPVNEHRLGLFYVFACTFGFSTGSIMSLAPVCISQFCKSSDFGRYLGTSYSLVGIFCFLSIPVGAEVVEKLGPELFCVLFAVFLSIALFTFAMARLATLEYKWKWRIIIVDLNHWIALL</sequence>
<dbReference type="InterPro" id="IPR011701">
    <property type="entry name" value="MFS"/>
</dbReference>
<feature type="compositionally biased region" description="Low complexity" evidence="3">
    <location>
        <begin position="54"/>
        <end position="69"/>
    </location>
</feature>
<comment type="similarity">
    <text evidence="2">Belongs to the major facilitator superfamily. Monocarboxylate porter (TC 2.A.1.13) family.</text>
</comment>